<protein>
    <recommendedName>
        <fullName evidence="3">leucine--tRNA ligase</fullName>
        <ecNumber evidence="3">6.1.1.4</ecNumber>
    </recommendedName>
    <alternativeName>
        <fullName evidence="9">Leucyl-tRNA synthetase</fullName>
    </alternativeName>
</protein>
<dbReference type="OrthoDB" id="15954at2759"/>
<keyword evidence="6 11" id="KW-0067">ATP-binding</keyword>
<evidence type="ECO:0000256" key="4">
    <source>
        <dbReference type="ARBA" id="ARBA00022598"/>
    </source>
</evidence>
<dbReference type="InterPro" id="IPR002302">
    <property type="entry name" value="Leu-tRNA-ligase"/>
</dbReference>
<dbReference type="PROSITE" id="PS00178">
    <property type="entry name" value="AA_TRNA_LIGASE_I"/>
    <property type="match status" value="1"/>
</dbReference>
<evidence type="ECO:0000256" key="10">
    <source>
        <dbReference type="ARBA" id="ARBA00047469"/>
    </source>
</evidence>
<organism evidence="14 15">
    <name type="scientific">Dinoponera quadriceps</name>
    <name type="common">South American ant</name>
    <dbReference type="NCBI Taxonomy" id="609295"/>
    <lineage>
        <taxon>Eukaryota</taxon>
        <taxon>Metazoa</taxon>
        <taxon>Ecdysozoa</taxon>
        <taxon>Arthropoda</taxon>
        <taxon>Hexapoda</taxon>
        <taxon>Insecta</taxon>
        <taxon>Pterygota</taxon>
        <taxon>Neoptera</taxon>
        <taxon>Endopterygota</taxon>
        <taxon>Hymenoptera</taxon>
        <taxon>Apocrita</taxon>
        <taxon>Aculeata</taxon>
        <taxon>Formicoidea</taxon>
        <taxon>Formicidae</taxon>
        <taxon>Ponerinae</taxon>
        <taxon>Ponerini</taxon>
        <taxon>Dinoponera</taxon>
    </lineage>
</organism>
<comment type="subcellular location">
    <subcellularLocation>
        <location evidence="1">Mitochondrion matrix</location>
    </subcellularLocation>
</comment>
<dbReference type="GeneID" id="106751796"/>
<dbReference type="Pfam" id="PF08264">
    <property type="entry name" value="Anticodon_1"/>
    <property type="match status" value="1"/>
</dbReference>
<keyword evidence="4 11" id="KW-0436">Ligase</keyword>
<dbReference type="FunFam" id="3.40.50.620:FF:000100">
    <property type="entry name" value="probable leucine--tRNA ligase, mitochondrial"/>
    <property type="match status" value="1"/>
</dbReference>
<name>A0A6P3YF65_DINQU</name>
<proteinExistence type="inferred from homology"/>
<evidence type="ECO:0000259" key="13">
    <source>
        <dbReference type="Pfam" id="PF08264"/>
    </source>
</evidence>
<evidence type="ECO:0000256" key="7">
    <source>
        <dbReference type="ARBA" id="ARBA00022917"/>
    </source>
</evidence>
<sequence length="880" mass="103189">MIQNVLYSFKVLSRCKIRRFLNNILHRQLSSSAVDISEITHCSTKVKRQIEDHWKDKINSYKFNTETKDKFYILSMFPYPSGALHIGHVRVYTISDTVARFYRMKGKSVIHPMGWDAFGLPAENAAIEHKVDPAIWTKNNIKTMRNQLTLLNYSFDWEKGFSTCDPDYYKWTQELFLKLYDKDLVYQKEAYVNWDPVDNTVLAEEQVDLNQRSWRSGALVEKKMLKQWFIRTTIFAKSLMEGLHDPSLKEWRDVIKLQKHWIGDCNGINFDFKLISDIPDFSKTVNLWTDTPEFIEYAKFVAISPKSVLNREEYTQDIDVDIKRLNAKVLNPFTGEELPIFVTDKVVYSMWRDNRLGIPAASMDDLQFSELVGIPFTRHMIRSYEQQQQKLSEILQKAREWKIGGYPVSSKLQDWLISRQRYWGTPIPMIHCVKCGTQPVPRDQLPVTLLDVKHMSDMKLLSDEIKDWSMTKCPKCNGNARRETDTMDTFVDSSWYFLRFIDPDNAKEMFSVEKVKEIFPVDLYIGGKEHAVLHLYYARFMSHFLHSEGLVPCREPFKQLLVQGMIMGETYKIKGTGKYVSAKEVRKNKNGKHETLFGEPVTVNWEKMSKSKYNGIDPLALLDKYGIDTTRLLILADVAPTSARNWSEDTIPGIQNWQNRIWSTVRQFKHERNNMSLEELQTEPTHPKFAEHDAYLFDSRNYFLKTVTHNIIETQQLSVAISRMQGLTNSLRKVHIECLRKSREYERALVVQILMLAPFAPHFASELWTIFCSAKHHLIDSKEVNLDKDLLEQKWPDIDMDYKLTLHVFVNKRQFFKLKLPRRTLDEMTAETALEYVILDPYYQKHSHNKKIVEFSLQSEKGCDATLYITMKKQMEDIVL</sequence>
<dbReference type="InterPro" id="IPR001412">
    <property type="entry name" value="aa-tRNA-synth_I_CS"/>
</dbReference>
<dbReference type="GO" id="GO:0004823">
    <property type="term" value="F:leucine-tRNA ligase activity"/>
    <property type="evidence" value="ECO:0007669"/>
    <property type="project" value="UniProtKB-EC"/>
</dbReference>
<evidence type="ECO:0000313" key="14">
    <source>
        <dbReference type="Proteomes" id="UP000515204"/>
    </source>
</evidence>
<dbReference type="Proteomes" id="UP000515204">
    <property type="component" value="Unplaced"/>
</dbReference>
<dbReference type="FunFam" id="3.40.50.620:FF:000003">
    <property type="entry name" value="Leucine--tRNA ligase"/>
    <property type="match status" value="1"/>
</dbReference>
<dbReference type="CTD" id="38581"/>
<keyword evidence="8 11" id="KW-0030">Aminoacyl-tRNA synthetase</keyword>
<evidence type="ECO:0000256" key="3">
    <source>
        <dbReference type="ARBA" id="ARBA00013164"/>
    </source>
</evidence>
<evidence type="ECO:0000256" key="11">
    <source>
        <dbReference type="RuleBase" id="RU363035"/>
    </source>
</evidence>
<dbReference type="PRINTS" id="PR00985">
    <property type="entry name" value="TRNASYNTHLEU"/>
</dbReference>
<comment type="catalytic activity">
    <reaction evidence="10">
        <text>tRNA(Leu) + L-leucine + ATP = L-leucyl-tRNA(Leu) + AMP + diphosphate</text>
        <dbReference type="Rhea" id="RHEA:11688"/>
        <dbReference type="Rhea" id="RHEA-COMP:9613"/>
        <dbReference type="Rhea" id="RHEA-COMP:9622"/>
        <dbReference type="ChEBI" id="CHEBI:30616"/>
        <dbReference type="ChEBI" id="CHEBI:33019"/>
        <dbReference type="ChEBI" id="CHEBI:57427"/>
        <dbReference type="ChEBI" id="CHEBI:78442"/>
        <dbReference type="ChEBI" id="CHEBI:78494"/>
        <dbReference type="ChEBI" id="CHEBI:456215"/>
        <dbReference type="EC" id="6.1.1.4"/>
    </reaction>
</comment>
<accession>A0A6P3YF65</accession>
<dbReference type="InterPro" id="IPR009008">
    <property type="entry name" value="Val/Leu/Ile-tRNA-synth_edit"/>
</dbReference>
<dbReference type="InterPro" id="IPR014729">
    <property type="entry name" value="Rossmann-like_a/b/a_fold"/>
</dbReference>
<feature type="domain" description="Aminoacyl-tRNA synthetase class Ia" evidence="12">
    <location>
        <begin position="411"/>
        <end position="570"/>
    </location>
</feature>
<keyword evidence="5 11" id="KW-0547">Nucleotide-binding</keyword>
<dbReference type="Gene3D" id="1.10.730.10">
    <property type="entry name" value="Isoleucyl-tRNA Synthetase, Domain 1"/>
    <property type="match status" value="1"/>
</dbReference>
<evidence type="ECO:0000256" key="5">
    <source>
        <dbReference type="ARBA" id="ARBA00022741"/>
    </source>
</evidence>
<dbReference type="InterPro" id="IPR009080">
    <property type="entry name" value="tRNAsynth_Ia_anticodon-bd"/>
</dbReference>
<evidence type="ECO:0000256" key="8">
    <source>
        <dbReference type="ARBA" id="ARBA00023146"/>
    </source>
</evidence>
<dbReference type="GO" id="GO:0005759">
    <property type="term" value="C:mitochondrial matrix"/>
    <property type="evidence" value="ECO:0007669"/>
    <property type="project" value="UniProtKB-SubCell"/>
</dbReference>
<evidence type="ECO:0000313" key="15">
    <source>
        <dbReference type="RefSeq" id="XP_014488437.1"/>
    </source>
</evidence>
<dbReference type="GO" id="GO:0006429">
    <property type="term" value="P:leucyl-tRNA aminoacylation"/>
    <property type="evidence" value="ECO:0007669"/>
    <property type="project" value="InterPro"/>
</dbReference>
<dbReference type="PANTHER" id="PTHR43740:SF2">
    <property type="entry name" value="LEUCINE--TRNA LIGASE, MITOCHONDRIAL"/>
    <property type="match status" value="1"/>
</dbReference>
<dbReference type="InterPro" id="IPR013155">
    <property type="entry name" value="M/V/L/I-tRNA-synth_anticd-bd"/>
</dbReference>
<evidence type="ECO:0000256" key="9">
    <source>
        <dbReference type="ARBA" id="ARBA00030520"/>
    </source>
</evidence>
<dbReference type="CDD" id="cd00812">
    <property type="entry name" value="LeuRS_core"/>
    <property type="match status" value="1"/>
</dbReference>
<dbReference type="PANTHER" id="PTHR43740">
    <property type="entry name" value="LEUCYL-TRNA SYNTHETASE"/>
    <property type="match status" value="1"/>
</dbReference>
<evidence type="ECO:0000256" key="1">
    <source>
        <dbReference type="ARBA" id="ARBA00004305"/>
    </source>
</evidence>
<evidence type="ECO:0000259" key="12">
    <source>
        <dbReference type="Pfam" id="PF00133"/>
    </source>
</evidence>
<gene>
    <name evidence="15" type="primary">LOC106751796</name>
</gene>
<dbReference type="EC" id="6.1.1.4" evidence="3"/>
<evidence type="ECO:0000256" key="6">
    <source>
        <dbReference type="ARBA" id="ARBA00022840"/>
    </source>
</evidence>
<dbReference type="SUPFAM" id="SSF52374">
    <property type="entry name" value="Nucleotidylyl transferase"/>
    <property type="match status" value="1"/>
</dbReference>
<dbReference type="GO" id="GO:0005524">
    <property type="term" value="F:ATP binding"/>
    <property type="evidence" value="ECO:0007669"/>
    <property type="project" value="UniProtKB-KW"/>
</dbReference>
<dbReference type="SUPFAM" id="SSF50677">
    <property type="entry name" value="ValRS/IleRS/LeuRS editing domain"/>
    <property type="match status" value="1"/>
</dbReference>
<dbReference type="Gene3D" id="3.40.50.620">
    <property type="entry name" value="HUPs"/>
    <property type="match status" value="2"/>
</dbReference>
<dbReference type="AlphaFoldDB" id="A0A6P3YF65"/>
<keyword evidence="14" id="KW-1185">Reference proteome</keyword>
<dbReference type="GO" id="GO:0002161">
    <property type="term" value="F:aminoacyl-tRNA deacylase activity"/>
    <property type="evidence" value="ECO:0007669"/>
    <property type="project" value="InterPro"/>
</dbReference>
<comment type="similarity">
    <text evidence="2 11">Belongs to the class-I aminoacyl-tRNA synthetase family.</text>
</comment>
<dbReference type="KEGG" id="dqu:106751796"/>
<dbReference type="InterPro" id="IPR002300">
    <property type="entry name" value="aa-tRNA-synth_Ia"/>
</dbReference>
<dbReference type="RefSeq" id="XP_014488437.1">
    <property type="nucleotide sequence ID" value="XM_014632951.1"/>
</dbReference>
<dbReference type="SUPFAM" id="SSF47323">
    <property type="entry name" value="Anticodon-binding domain of a subclass of class I aminoacyl-tRNA synthetases"/>
    <property type="match status" value="1"/>
</dbReference>
<feature type="domain" description="Aminoacyl-tRNA synthetase class Ia" evidence="12">
    <location>
        <begin position="51"/>
        <end position="245"/>
    </location>
</feature>
<feature type="domain" description="Methionyl/Valyl/Leucyl/Isoleucyl-tRNA synthetase anticodon-binding" evidence="13">
    <location>
        <begin position="695"/>
        <end position="800"/>
    </location>
</feature>
<reference evidence="15" key="1">
    <citation type="submission" date="2025-08" db="UniProtKB">
        <authorList>
            <consortium name="RefSeq"/>
        </authorList>
    </citation>
    <scope>IDENTIFICATION</scope>
</reference>
<evidence type="ECO:0000256" key="2">
    <source>
        <dbReference type="ARBA" id="ARBA00005594"/>
    </source>
</evidence>
<dbReference type="FunFam" id="1.10.730.10:FF:000002">
    <property type="entry name" value="Leucine--tRNA ligase"/>
    <property type="match status" value="1"/>
</dbReference>
<keyword evidence="7 11" id="KW-0648">Protein biosynthesis</keyword>
<dbReference type="GO" id="GO:0032543">
    <property type="term" value="P:mitochondrial translation"/>
    <property type="evidence" value="ECO:0007669"/>
    <property type="project" value="TreeGrafter"/>
</dbReference>
<dbReference type="Pfam" id="PF00133">
    <property type="entry name" value="tRNA-synt_1"/>
    <property type="match status" value="2"/>
</dbReference>